<dbReference type="EMBL" id="JAYMYS010000002">
    <property type="protein sequence ID" value="KAK7404429.1"/>
    <property type="molecule type" value="Genomic_DNA"/>
</dbReference>
<comment type="caution">
    <text evidence="1">The sequence shown here is derived from an EMBL/GenBank/DDBJ whole genome shotgun (WGS) entry which is preliminary data.</text>
</comment>
<reference evidence="1 2" key="1">
    <citation type="submission" date="2024-01" db="EMBL/GenBank/DDBJ databases">
        <title>The genomes of 5 underutilized Papilionoideae crops provide insights into root nodulation and disease resistanc.</title>
        <authorList>
            <person name="Jiang F."/>
        </authorList>
    </citation>
    <scope>NUCLEOTIDE SEQUENCE [LARGE SCALE GENOMIC DNA]</scope>
    <source>
        <strain evidence="1">DUOXIRENSHENG_FW03</strain>
        <tissue evidence="1">Leaves</tissue>
    </source>
</reference>
<organism evidence="1 2">
    <name type="scientific">Psophocarpus tetragonolobus</name>
    <name type="common">Winged bean</name>
    <name type="synonym">Dolichos tetragonolobus</name>
    <dbReference type="NCBI Taxonomy" id="3891"/>
    <lineage>
        <taxon>Eukaryota</taxon>
        <taxon>Viridiplantae</taxon>
        <taxon>Streptophyta</taxon>
        <taxon>Embryophyta</taxon>
        <taxon>Tracheophyta</taxon>
        <taxon>Spermatophyta</taxon>
        <taxon>Magnoliopsida</taxon>
        <taxon>eudicotyledons</taxon>
        <taxon>Gunneridae</taxon>
        <taxon>Pentapetalae</taxon>
        <taxon>rosids</taxon>
        <taxon>fabids</taxon>
        <taxon>Fabales</taxon>
        <taxon>Fabaceae</taxon>
        <taxon>Papilionoideae</taxon>
        <taxon>50 kb inversion clade</taxon>
        <taxon>NPAAA clade</taxon>
        <taxon>indigoferoid/millettioid clade</taxon>
        <taxon>Phaseoleae</taxon>
        <taxon>Psophocarpus</taxon>
    </lineage>
</organism>
<accession>A0AAN9STI4</accession>
<evidence type="ECO:0000313" key="2">
    <source>
        <dbReference type="Proteomes" id="UP001386955"/>
    </source>
</evidence>
<evidence type="ECO:0000313" key="1">
    <source>
        <dbReference type="EMBL" id="KAK7404429.1"/>
    </source>
</evidence>
<gene>
    <name evidence="1" type="ORF">VNO78_05320</name>
</gene>
<name>A0AAN9STI4_PSOTE</name>
<protein>
    <submittedName>
        <fullName evidence="1">Uncharacterized protein</fullName>
    </submittedName>
</protein>
<proteinExistence type="predicted"/>
<keyword evidence="2" id="KW-1185">Reference proteome</keyword>
<sequence>MNDYQSISNVWVAISVKDKETHSQQCLTAERIGQKTGSLERRNCVDVAALLVGSKLWVVEVVGVGEKVVAMGVIGEVEAREEGMEGRVVVDEGGDISSAAFNKGVK</sequence>
<dbReference type="Proteomes" id="UP001386955">
    <property type="component" value="Unassembled WGS sequence"/>
</dbReference>
<dbReference type="AlphaFoldDB" id="A0AAN9STI4"/>